<comment type="caution">
    <text evidence="11">The sequence shown here is derived from an EMBL/GenBank/DDBJ whole genome shotgun (WGS) entry which is preliminary data.</text>
</comment>
<evidence type="ECO:0000256" key="2">
    <source>
        <dbReference type="ARBA" id="ARBA00022448"/>
    </source>
</evidence>
<protein>
    <submittedName>
        <fullName evidence="11">Sodium:proton antiporter</fullName>
    </submittedName>
</protein>
<evidence type="ECO:0000256" key="5">
    <source>
        <dbReference type="ARBA" id="ARBA00022989"/>
    </source>
</evidence>
<feature type="domain" description="Cation/H+ exchanger transmembrane" evidence="10">
    <location>
        <begin position="190"/>
        <end position="448"/>
    </location>
</feature>
<feature type="transmembrane region" description="Helical" evidence="9">
    <location>
        <begin position="322"/>
        <end position="343"/>
    </location>
</feature>
<evidence type="ECO:0000313" key="12">
    <source>
        <dbReference type="Proteomes" id="UP000562984"/>
    </source>
</evidence>
<dbReference type="Pfam" id="PF00999">
    <property type="entry name" value="Na_H_Exchanger"/>
    <property type="match status" value="1"/>
</dbReference>
<keyword evidence="12" id="KW-1185">Reference proteome</keyword>
<feature type="transmembrane region" description="Helical" evidence="9">
    <location>
        <begin position="64"/>
        <end position="84"/>
    </location>
</feature>
<evidence type="ECO:0000256" key="7">
    <source>
        <dbReference type="ARBA" id="ARBA00023136"/>
    </source>
</evidence>
<feature type="region of interest" description="Disordered" evidence="8">
    <location>
        <begin position="149"/>
        <end position="178"/>
    </location>
</feature>
<evidence type="ECO:0000259" key="10">
    <source>
        <dbReference type="Pfam" id="PF00999"/>
    </source>
</evidence>
<keyword evidence="5 9" id="KW-1133">Transmembrane helix</keyword>
<sequence length="468" mass="49937">MSALMTALVYLLIGVALLAAVVLPQAIARLPLSTPMVLLGLGVGIGLVTPDQLQWIDPRTETALIEHVAEVTVLVSLMGVGLALDRPFSWRDRGSWRRWTATWKLLLIAMPLCIAAVFGLGWGLLGLTPAAALLLGAALSPTDPVLASDVQVEGPSTTGDGTETPTAQGDPAGQDDGDDIDEKDEVRFALTSEAGLNDSLAFPFVHAAVMLAVAGSAGGWIFRWLGWELIGKVALGLLVGVAVGALLGRVAFRARPRPLRVAEYGDPLLAIAALALSYGAAEIIGGYGFLAVFCAAVTMRSLERGDQYQAQMHGVIERLERLLTLAMLLIIGFATARGLLAALDWRGVVVALALVLVIRPAAGLLALAVGRPPRADRDRLPDQLRRKVIRQERAAVAFFGVRGIGSIFYLAWALEEHEFTDPNWLWSTVTFTIIVSVVLHGVLATPVMDRLERLRDRGGHACRGGRLA</sequence>
<dbReference type="PANTHER" id="PTHR32507:SF8">
    <property type="entry name" value="CNH1P"/>
    <property type="match status" value="1"/>
</dbReference>
<reference evidence="11 12" key="1">
    <citation type="submission" date="2020-05" db="EMBL/GenBank/DDBJ databases">
        <title>Nakamurella sp. DB0629 isolated from air conditioner.</title>
        <authorList>
            <person name="Kim D.H."/>
            <person name="Kim D.-U."/>
        </authorList>
    </citation>
    <scope>NUCLEOTIDE SEQUENCE [LARGE SCALE GENOMIC DNA]</scope>
    <source>
        <strain evidence="11 12">DB0629</strain>
    </source>
</reference>
<feature type="transmembrane region" description="Helical" evidence="9">
    <location>
        <begin position="424"/>
        <end position="447"/>
    </location>
</feature>
<dbReference type="GO" id="GO:0015297">
    <property type="term" value="F:antiporter activity"/>
    <property type="evidence" value="ECO:0007669"/>
    <property type="project" value="UniProtKB-KW"/>
</dbReference>
<keyword evidence="3" id="KW-0050">Antiport</keyword>
<dbReference type="PANTHER" id="PTHR32507">
    <property type="entry name" value="NA(+)/H(+) ANTIPORTER 1"/>
    <property type="match status" value="1"/>
</dbReference>
<dbReference type="EMBL" id="JABEND010000004">
    <property type="protein sequence ID" value="NNG35872.1"/>
    <property type="molecule type" value="Genomic_DNA"/>
</dbReference>
<dbReference type="InterPro" id="IPR006153">
    <property type="entry name" value="Cation/H_exchanger_TM"/>
</dbReference>
<feature type="transmembrane region" description="Helical" evidence="9">
    <location>
        <begin position="349"/>
        <end position="369"/>
    </location>
</feature>
<dbReference type="Proteomes" id="UP000562984">
    <property type="component" value="Unassembled WGS sequence"/>
</dbReference>
<organism evidence="11 12">
    <name type="scientific">Nakamurella aerolata</name>
    <dbReference type="NCBI Taxonomy" id="1656892"/>
    <lineage>
        <taxon>Bacteria</taxon>
        <taxon>Bacillati</taxon>
        <taxon>Actinomycetota</taxon>
        <taxon>Actinomycetes</taxon>
        <taxon>Nakamurellales</taxon>
        <taxon>Nakamurellaceae</taxon>
        <taxon>Nakamurella</taxon>
    </lineage>
</organism>
<evidence type="ECO:0000313" key="11">
    <source>
        <dbReference type="EMBL" id="NNG35872.1"/>
    </source>
</evidence>
<evidence type="ECO:0000256" key="1">
    <source>
        <dbReference type="ARBA" id="ARBA00004651"/>
    </source>
</evidence>
<feature type="transmembrane region" description="Helical" evidence="9">
    <location>
        <begin position="268"/>
        <end position="301"/>
    </location>
</feature>
<feature type="transmembrane region" description="Helical" evidence="9">
    <location>
        <begin position="105"/>
        <end position="125"/>
    </location>
</feature>
<feature type="transmembrane region" description="Helical" evidence="9">
    <location>
        <begin position="229"/>
        <end position="248"/>
    </location>
</feature>
<evidence type="ECO:0000256" key="9">
    <source>
        <dbReference type="SAM" id="Phobius"/>
    </source>
</evidence>
<dbReference type="GO" id="GO:1902600">
    <property type="term" value="P:proton transmembrane transport"/>
    <property type="evidence" value="ECO:0007669"/>
    <property type="project" value="InterPro"/>
</dbReference>
<feature type="transmembrane region" description="Helical" evidence="9">
    <location>
        <begin position="200"/>
        <end position="222"/>
    </location>
</feature>
<evidence type="ECO:0000256" key="6">
    <source>
        <dbReference type="ARBA" id="ARBA00023065"/>
    </source>
</evidence>
<evidence type="ECO:0000256" key="8">
    <source>
        <dbReference type="SAM" id="MobiDB-lite"/>
    </source>
</evidence>
<keyword evidence="7 9" id="KW-0472">Membrane</keyword>
<name>A0A849AGB4_9ACTN</name>
<dbReference type="AlphaFoldDB" id="A0A849AGB4"/>
<evidence type="ECO:0000256" key="4">
    <source>
        <dbReference type="ARBA" id="ARBA00022692"/>
    </source>
</evidence>
<evidence type="ECO:0000256" key="3">
    <source>
        <dbReference type="ARBA" id="ARBA00022449"/>
    </source>
</evidence>
<accession>A0A849AGB4</accession>
<feature type="compositionally biased region" description="Polar residues" evidence="8">
    <location>
        <begin position="154"/>
        <end position="167"/>
    </location>
</feature>
<dbReference type="GO" id="GO:0005886">
    <property type="term" value="C:plasma membrane"/>
    <property type="evidence" value="ECO:0007669"/>
    <property type="project" value="UniProtKB-SubCell"/>
</dbReference>
<comment type="subcellular location">
    <subcellularLocation>
        <location evidence="1">Cell membrane</location>
        <topology evidence="1">Multi-pass membrane protein</topology>
    </subcellularLocation>
</comment>
<keyword evidence="6" id="KW-0406">Ion transport</keyword>
<proteinExistence type="predicted"/>
<feature type="transmembrane region" description="Helical" evidence="9">
    <location>
        <begin position="394"/>
        <end position="412"/>
    </location>
</feature>
<keyword evidence="4 9" id="KW-0812">Transmembrane</keyword>
<gene>
    <name evidence="11" type="ORF">HKD39_09145</name>
</gene>
<keyword evidence="2" id="KW-0813">Transport</keyword>